<accession>A0ABR1A2C0</accession>
<gene>
    <name evidence="1" type="ORF">HHUSO_G6002</name>
</gene>
<sequence length="189" mass="20493">MFLFLDTRQAFIISTIPGSVGKPSAGCKMSALPSLKMASALGIFLLAILVHTEASSSSGQGGKSFPHDMTLQSDLTKLYNSPVYKVDRMRQPLGGLSFALGILSHSGVRATLADGSQWLIHKGDGFGCSSQTVVVNSKHMSSDWKIIETKDFRGTKTIGDFVKAGGTDYHVIFDNCHFGSRRMMDQKKK</sequence>
<organism evidence="1 2">
    <name type="scientific">Huso huso</name>
    <name type="common">Beluga</name>
    <name type="synonym">Acipenser huso</name>
    <dbReference type="NCBI Taxonomy" id="61971"/>
    <lineage>
        <taxon>Eukaryota</taxon>
        <taxon>Metazoa</taxon>
        <taxon>Chordata</taxon>
        <taxon>Craniata</taxon>
        <taxon>Vertebrata</taxon>
        <taxon>Euteleostomi</taxon>
        <taxon>Actinopterygii</taxon>
        <taxon>Chondrostei</taxon>
        <taxon>Acipenseriformes</taxon>
        <taxon>Acipenseridae</taxon>
        <taxon>Huso</taxon>
    </lineage>
</organism>
<keyword evidence="2" id="KW-1185">Reference proteome</keyword>
<proteinExistence type="predicted"/>
<reference evidence="1 2" key="1">
    <citation type="submission" date="2021-05" db="EMBL/GenBank/DDBJ databases">
        <authorList>
            <person name="Zahm M."/>
            <person name="Klopp C."/>
            <person name="Cabau C."/>
            <person name="Kuhl H."/>
            <person name="Suciu R."/>
            <person name="Ciorpac M."/>
            <person name="Holostenco D."/>
            <person name="Gessner J."/>
            <person name="Wuertz S."/>
            <person name="Hohne C."/>
            <person name="Stock M."/>
            <person name="Gislard M."/>
            <person name="Lluch J."/>
            <person name="Milhes M."/>
            <person name="Lampietro C."/>
            <person name="Lopez Roques C."/>
            <person name="Donnadieu C."/>
            <person name="Du K."/>
            <person name="Schartl M."/>
            <person name="Guiguen Y."/>
        </authorList>
    </citation>
    <scope>NUCLEOTIDE SEQUENCE [LARGE SCALE GENOMIC DNA]</scope>
    <source>
        <strain evidence="1">Hh-F2</strain>
        <tissue evidence="1">Blood</tissue>
    </source>
</reference>
<evidence type="ECO:0000313" key="2">
    <source>
        <dbReference type="Proteomes" id="UP001369086"/>
    </source>
</evidence>
<protein>
    <submittedName>
        <fullName evidence="1">Uncharacterized protein</fullName>
    </submittedName>
</protein>
<dbReference type="EMBL" id="JAHFZB010000004">
    <property type="protein sequence ID" value="KAK6491238.1"/>
    <property type="molecule type" value="Genomic_DNA"/>
</dbReference>
<name>A0ABR1A2C0_HUSHU</name>
<dbReference type="Proteomes" id="UP001369086">
    <property type="component" value="Unassembled WGS sequence"/>
</dbReference>
<comment type="caution">
    <text evidence="1">The sequence shown here is derived from an EMBL/GenBank/DDBJ whole genome shotgun (WGS) entry which is preliminary data.</text>
</comment>
<evidence type="ECO:0000313" key="1">
    <source>
        <dbReference type="EMBL" id="KAK6491238.1"/>
    </source>
</evidence>